<proteinExistence type="predicted"/>
<dbReference type="EMBL" id="LBXZ01000003">
    <property type="protein sequence ID" value="KKR40923.1"/>
    <property type="molecule type" value="Genomic_DNA"/>
</dbReference>
<feature type="transmembrane region" description="Helical" evidence="1">
    <location>
        <begin position="7"/>
        <end position="26"/>
    </location>
</feature>
<evidence type="ECO:0000313" key="2">
    <source>
        <dbReference type="EMBL" id="KKR40923.1"/>
    </source>
</evidence>
<comment type="caution">
    <text evidence="2">The sequence shown here is derived from an EMBL/GenBank/DDBJ whole genome shotgun (WGS) entry which is preliminary data.</text>
</comment>
<dbReference type="AlphaFoldDB" id="A0A0G0QLA6"/>
<evidence type="ECO:0000313" key="3">
    <source>
        <dbReference type="Proteomes" id="UP000034072"/>
    </source>
</evidence>
<keyword evidence="1" id="KW-0472">Membrane</keyword>
<evidence type="ECO:0000256" key="1">
    <source>
        <dbReference type="SAM" id="Phobius"/>
    </source>
</evidence>
<accession>A0A0G0QLA6</accession>
<reference evidence="2 3" key="1">
    <citation type="journal article" date="2015" name="Nature">
        <title>rRNA introns, odd ribosomes, and small enigmatic genomes across a large radiation of phyla.</title>
        <authorList>
            <person name="Brown C.T."/>
            <person name="Hug L.A."/>
            <person name="Thomas B.C."/>
            <person name="Sharon I."/>
            <person name="Castelle C.J."/>
            <person name="Singh A."/>
            <person name="Wilkins M.J."/>
            <person name="Williams K.H."/>
            <person name="Banfield J.F."/>
        </authorList>
    </citation>
    <scope>NUCLEOTIDE SEQUENCE [LARGE SCALE GENOMIC DNA]</scope>
</reference>
<dbReference type="Proteomes" id="UP000034072">
    <property type="component" value="Unassembled WGS sequence"/>
</dbReference>
<gene>
    <name evidence="2" type="ORF">UT75_C0003G0053</name>
</gene>
<feature type="transmembrane region" description="Helical" evidence="1">
    <location>
        <begin position="70"/>
        <end position="92"/>
    </location>
</feature>
<feature type="transmembrane region" description="Helical" evidence="1">
    <location>
        <begin position="38"/>
        <end position="58"/>
    </location>
</feature>
<keyword evidence="1" id="KW-0812">Transmembrane</keyword>
<sequence length="127" mass="14335">MPREIIATLLIAIIGLIGTLLITFSYDPYQSTAAIRILFLLALSITIWASTFIFLSAIARMLIESKYDSWLSLVQSLFITLGVITFFSLNILKIYTNVYFGVAAIILITIYALAVRVHNKNKYYNFA</sequence>
<name>A0A0G0QLA6_9BACT</name>
<feature type="transmembrane region" description="Helical" evidence="1">
    <location>
        <begin position="98"/>
        <end position="117"/>
    </location>
</feature>
<organism evidence="2 3">
    <name type="scientific">Candidatus Yanofskybacteria bacterium GW2011_GWE2_40_11</name>
    <dbReference type="NCBI Taxonomy" id="1619033"/>
    <lineage>
        <taxon>Bacteria</taxon>
        <taxon>Candidatus Yanofskyibacteriota</taxon>
    </lineage>
</organism>
<keyword evidence="1" id="KW-1133">Transmembrane helix</keyword>
<protein>
    <submittedName>
        <fullName evidence="2">Uncharacterized protein</fullName>
    </submittedName>
</protein>